<evidence type="ECO:0000313" key="1">
    <source>
        <dbReference type="EMBL" id="MCW1934491.1"/>
    </source>
</evidence>
<keyword evidence="2" id="KW-1185">Reference proteome</keyword>
<dbReference type="Proteomes" id="UP001208938">
    <property type="component" value="Unassembled WGS sequence"/>
</dbReference>
<dbReference type="EMBL" id="JAPDFL010000001">
    <property type="protein sequence ID" value="MCW1934491.1"/>
    <property type="molecule type" value="Genomic_DNA"/>
</dbReference>
<protein>
    <recommendedName>
        <fullName evidence="3">Phosphomannomutase</fullName>
    </recommendedName>
</protein>
<proteinExistence type="predicted"/>
<evidence type="ECO:0008006" key="3">
    <source>
        <dbReference type="Google" id="ProtNLM"/>
    </source>
</evidence>
<accession>A0ABT3H3U9</accession>
<gene>
    <name evidence="1" type="ORF">OKW52_20090</name>
</gene>
<sequence>MFTIEHEFDATVITLIDEGETPLHEDVIIESHDAGVSLLQVDPDTDEVSAVHLSMHQLKELSAALDLPEGVYRLRPTGNPQSS</sequence>
<dbReference type="RefSeq" id="WP_127105445.1">
    <property type="nucleotide sequence ID" value="NZ_JAPDFL010000001.1"/>
</dbReference>
<evidence type="ECO:0000313" key="2">
    <source>
        <dbReference type="Proteomes" id="UP001208938"/>
    </source>
</evidence>
<comment type="caution">
    <text evidence="1">The sequence shown here is derived from an EMBL/GenBank/DDBJ whole genome shotgun (WGS) entry which is preliminary data.</text>
</comment>
<organism evidence="1 2">
    <name type="scientific">Pararhodobacter zhoushanensis</name>
    <dbReference type="NCBI Taxonomy" id="2479545"/>
    <lineage>
        <taxon>Bacteria</taxon>
        <taxon>Pseudomonadati</taxon>
        <taxon>Pseudomonadota</taxon>
        <taxon>Alphaproteobacteria</taxon>
        <taxon>Rhodobacterales</taxon>
        <taxon>Paracoccaceae</taxon>
        <taxon>Pararhodobacter</taxon>
    </lineage>
</organism>
<name>A0ABT3H3U9_9RHOB</name>
<reference evidence="1 2" key="1">
    <citation type="submission" date="2022-10" db="EMBL/GenBank/DDBJ databases">
        <title>Pararhodobacter sp. nov., isolated from marine algae.</title>
        <authorList>
            <person name="Choi B.J."/>
            <person name="Kim J.M."/>
            <person name="Lee J.K."/>
            <person name="Choi D.G."/>
            <person name="Jeon C.O."/>
        </authorList>
    </citation>
    <scope>NUCLEOTIDE SEQUENCE [LARGE SCALE GENOMIC DNA]</scope>
    <source>
        <strain evidence="1 2">ZQ420</strain>
    </source>
</reference>